<dbReference type="Proteomes" id="UP000002630">
    <property type="component" value="Unassembled WGS sequence"/>
</dbReference>
<keyword evidence="4" id="KW-1185">Reference proteome</keyword>
<name>D8LKV1_ECTSI</name>
<sequence>MSTLAAARADNMYYPPEWRPEYGGISKFQGSNGHNQYEKYGKIRFELPDHGWCLGCGRHIGRGTRFNATKDQAGTYYSTKIWQFSMKCPSCSNVMVIKTDPKNTGYEYVEGIRKKDMEFDPEEAETQRVQDSEVSKQLAVDPLYRLEHEQRDKRRAASRKTVLTRLTELADAHAQDDYSSNARLRQTMRARKKKEREREEEATAKGLGIRLVTPSPADADAARSVKYRSRHKGFRTGEKAKMAAITGESIFGSGRESSEQARRKAVLVKASKLGLKTRGMRLLRPDQGSRCGDGERAATQRAPSRSLGASSCSRGSISGASACRHSEAPDGSRSSRSSDGSSILREDVKKRRRRPETAGAQGRGDGAQGVFVGSDAAHGIGVVDGVGVVLVGKGERPSSAEERSISQASRLKDEAGVLPPKKRRRKHGTAGGNAGNGGLAAIASLY</sequence>
<dbReference type="OrthoDB" id="360327at2759"/>
<evidence type="ECO:0000313" key="3">
    <source>
        <dbReference type="EMBL" id="CBN80084.1"/>
    </source>
</evidence>
<gene>
    <name evidence="3" type="ORF">Esi_0031_0054</name>
</gene>
<dbReference type="GO" id="GO:0005684">
    <property type="term" value="C:U2-type spliceosomal complex"/>
    <property type="evidence" value="ECO:0007669"/>
    <property type="project" value="TreeGrafter"/>
</dbReference>
<evidence type="ECO:0000313" key="4">
    <source>
        <dbReference type="Proteomes" id="UP000002630"/>
    </source>
</evidence>
<proteinExistence type="inferred from homology"/>
<dbReference type="PANTHER" id="PTHR12111">
    <property type="entry name" value="SPLICING FACTOR YJU2"/>
    <property type="match status" value="1"/>
</dbReference>
<dbReference type="EMBL" id="FN649760">
    <property type="protein sequence ID" value="CBN80084.1"/>
    <property type="molecule type" value="Genomic_DNA"/>
</dbReference>
<dbReference type="STRING" id="2880.D8LKV1"/>
<dbReference type="PANTHER" id="PTHR12111:SF2">
    <property type="entry name" value="SPLICING FACTOR YJU2B-RELATED"/>
    <property type="match status" value="1"/>
</dbReference>
<dbReference type="InterPro" id="IPR007590">
    <property type="entry name" value="Saf4/Yju2"/>
</dbReference>
<dbReference type="AlphaFoldDB" id="D8LKV1"/>
<comment type="similarity">
    <text evidence="1">Belongs to the CWC16 family.</text>
</comment>
<evidence type="ECO:0000256" key="1">
    <source>
        <dbReference type="ARBA" id="ARBA00005595"/>
    </source>
</evidence>
<accession>D8LKV1</accession>
<dbReference type="GO" id="GO:0071014">
    <property type="term" value="C:post-mRNA release spliceosomal complex"/>
    <property type="evidence" value="ECO:0007669"/>
    <property type="project" value="TreeGrafter"/>
</dbReference>
<dbReference type="InParanoid" id="D8LKV1"/>
<feature type="compositionally biased region" description="Gly residues" evidence="2">
    <location>
        <begin position="429"/>
        <end position="438"/>
    </location>
</feature>
<feature type="region of interest" description="Disordered" evidence="2">
    <location>
        <begin position="394"/>
        <end position="446"/>
    </location>
</feature>
<dbReference type="GO" id="GO:0000398">
    <property type="term" value="P:mRNA splicing, via spliceosome"/>
    <property type="evidence" value="ECO:0007669"/>
    <property type="project" value="InterPro"/>
</dbReference>
<protein>
    <submittedName>
        <fullName evidence="3">Coiled-coil domain-containing protein 94</fullName>
    </submittedName>
</protein>
<reference evidence="3 4" key="1">
    <citation type="journal article" date="2010" name="Nature">
        <title>The Ectocarpus genome and the independent evolution of multicellularity in brown algae.</title>
        <authorList>
            <person name="Cock J.M."/>
            <person name="Sterck L."/>
            <person name="Rouze P."/>
            <person name="Scornet D."/>
            <person name="Allen A.E."/>
            <person name="Amoutzias G."/>
            <person name="Anthouard V."/>
            <person name="Artiguenave F."/>
            <person name="Aury J.M."/>
            <person name="Badger J.H."/>
            <person name="Beszteri B."/>
            <person name="Billiau K."/>
            <person name="Bonnet E."/>
            <person name="Bothwell J.H."/>
            <person name="Bowler C."/>
            <person name="Boyen C."/>
            <person name="Brownlee C."/>
            <person name="Carrano C.J."/>
            <person name="Charrier B."/>
            <person name="Cho G.Y."/>
            <person name="Coelho S.M."/>
            <person name="Collen J."/>
            <person name="Corre E."/>
            <person name="Da Silva C."/>
            <person name="Delage L."/>
            <person name="Delaroque N."/>
            <person name="Dittami S.M."/>
            <person name="Doulbeau S."/>
            <person name="Elias M."/>
            <person name="Farnham G."/>
            <person name="Gachon C.M."/>
            <person name="Gschloessl B."/>
            <person name="Heesch S."/>
            <person name="Jabbari K."/>
            <person name="Jubin C."/>
            <person name="Kawai H."/>
            <person name="Kimura K."/>
            <person name="Kloareg B."/>
            <person name="Kupper F.C."/>
            <person name="Lang D."/>
            <person name="Le Bail A."/>
            <person name="Leblanc C."/>
            <person name="Lerouge P."/>
            <person name="Lohr M."/>
            <person name="Lopez P.J."/>
            <person name="Martens C."/>
            <person name="Maumus F."/>
            <person name="Michel G."/>
            <person name="Miranda-Saavedra D."/>
            <person name="Morales J."/>
            <person name="Moreau H."/>
            <person name="Motomura T."/>
            <person name="Nagasato C."/>
            <person name="Napoli C.A."/>
            <person name="Nelson D.R."/>
            <person name="Nyvall-Collen P."/>
            <person name="Peters A.F."/>
            <person name="Pommier C."/>
            <person name="Potin P."/>
            <person name="Poulain J."/>
            <person name="Quesneville H."/>
            <person name="Read B."/>
            <person name="Rensing S.A."/>
            <person name="Ritter A."/>
            <person name="Rousvoal S."/>
            <person name="Samanta M."/>
            <person name="Samson G."/>
            <person name="Schroeder D.C."/>
            <person name="Segurens B."/>
            <person name="Strittmatter M."/>
            <person name="Tonon T."/>
            <person name="Tregear J.W."/>
            <person name="Valentin K."/>
            <person name="von Dassow P."/>
            <person name="Yamagishi T."/>
            <person name="Van de Peer Y."/>
            <person name="Wincker P."/>
        </authorList>
    </citation>
    <scope>NUCLEOTIDE SEQUENCE [LARGE SCALE GENOMIC DNA]</scope>
    <source>
        <strain evidence="4">Ec32 / CCAP1310/4</strain>
    </source>
</reference>
<feature type="compositionally biased region" description="Basic and acidic residues" evidence="2">
    <location>
        <begin position="394"/>
        <end position="415"/>
    </location>
</feature>
<feature type="compositionally biased region" description="Low complexity" evidence="2">
    <location>
        <begin position="331"/>
        <end position="342"/>
    </location>
</feature>
<dbReference type="Pfam" id="PF04502">
    <property type="entry name" value="Saf4_Yju2"/>
    <property type="match status" value="1"/>
</dbReference>
<dbReference type="eggNOG" id="KOG2990">
    <property type="taxonomic scope" value="Eukaryota"/>
</dbReference>
<feature type="compositionally biased region" description="Low complexity" evidence="2">
    <location>
        <begin position="304"/>
        <end position="323"/>
    </location>
</feature>
<feature type="region of interest" description="Disordered" evidence="2">
    <location>
        <begin position="278"/>
        <end position="370"/>
    </location>
</feature>
<organism evidence="3 4">
    <name type="scientific">Ectocarpus siliculosus</name>
    <name type="common">Brown alga</name>
    <name type="synonym">Conferva siliculosa</name>
    <dbReference type="NCBI Taxonomy" id="2880"/>
    <lineage>
        <taxon>Eukaryota</taxon>
        <taxon>Sar</taxon>
        <taxon>Stramenopiles</taxon>
        <taxon>Ochrophyta</taxon>
        <taxon>PX clade</taxon>
        <taxon>Phaeophyceae</taxon>
        <taxon>Ectocarpales</taxon>
        <taxon>Ectocarpaceae</taxon>
        <taxon>Ectocarpus</taxon>
    </lineage>
</organism>
<evidence type="ECO:0000256" key="2">
    <source>
        <dbReference type="SAM" id="MobiDB-lite"/>
    </source>
</evidence>